<keyword evidence="5" id="KW-0963">Cytoplasm</keyword>
<evidence type="ECO:0000256" key="10">
    <source>
        <dbReference type="ARBA" id="ARBA00022842"/>
    </source>
</evidence>
<evidence type="ECO:0000256" key="12">
    <source>
        <dbReference type="ARBA" id="ARBA00023146"/>
    </source>
</evidence>
<evidence type="ECO:0000256" key="9">
    <source>
        <dbReference type="ARBA" id="ARBA00022840"/>
    </source>
</evidence>
<comment type="cofactor">
    <cofactor evidence="1">
        <name>Mg(2+)</name>
        <dbReference type="ChEBI" id="CHEBI:18420"/>
    </cofactor>
</comment>
<evidence type="ECO:0000256" key="7">
    <source>
        <dbReference type="ARBA" id="ARBA00022723"/>
    </source>
</evidence>
<comment type="caution">
    <text evidence="15">The sequence shown here is derived from an EMBL/GenBank/DDBJ whole genome shotgun (WGS) entry which is preliminary data.</text>
</comment>
<dbReference type="PROSITE" id="PS50862">
    <property type="entry name" value="AA_TRNA_LIGASE_II"/>
    <property type="match status" value="1"/>
</dbReference>
<evidence type="ECO:0000313" key="15">
    <source>
        <dbReference type="EMBL" id="KAH7282164.1"/>
    </source>
</evidence>
<dbReference type="GO" id="GO:0000049">
    <property type="term" value="F:tRNA binding"/>
    <property type="evidence" value="ECO:0007669"/>
    <property type="project" value="InterPro"/>
</dbReference>
<dbReference type="OrthoDB" id="238316at2759"/>
<comment type="subcellular location">
    <subcellularLocation>
        <location evidence="2">Cytoplasm</location>
    </subcellularLocation>
</comment>
<dbReference type="InterPro" id="IPR045864">
    <property type="entry name" value="aa-tRNA-synth_II/BPL/LPL"/>
</dbReference>
<keyword evidence="9" id="KW-0067">ATP-binding</keyword>
<dbReference type="PANTHER" id="PTHR11538:SF40">
    <property type="entry name" value="PHENYLALANINE--TRNA LIGASE ALPHA SUBUNIT"/>
    <property type="match status" value="1"/>
</dbReference>
<accession>A0A8T2QES7</accession>
<keyword evidence="10" id="KW-0460">Magnesium</keyword>
<dbReference type="EMBL" id="CM035440">
    <property type="protein sequence ID" value="KAH7282164.1"/>
    <property type="molecule type" value="Genomic_DNA"/>
</dbReference>
<evidence type="ECO:0000256" key="13">
    <source>
        <dbReference type="ARBA" id="ARBA00030612"/>
    </source>
</evidence>
<dbReference type="SUPFAM" id="SSF55681">
    <property type="entry name" value="Class II aaRS and biotin synthetases"/>
    <property type="match status" value="1"/>
</dbReference>
<dbReference type="Pfam" id="PF01409">
    <property type="entry name" value="tRNA-synt_2d"/>
    <property type="match status" value="1"/>
</dbReference>
<keyword evidence="8" id="KW-0547">Nucleotide-binding</keyword>
<keyword evidence="7" id="KW-0479">Metal-binding</keyword>
<sequence length="253" mass="29403">MPTNNFVESSFWNFDTLFQPQQHPARDSHDTFFLKVPEVTQSLPENYLEHVKTIHEVGGHESIGYGYDWKREEAEKNLLRTHTTAVSSRMLYALAQGKFSPKKYFSIDRVFRNEAVDRTHLAEFHQIEGLICDRGLTLGDLMGVLNEFFQRLGMKKLRFKPAYNPYTEPSMEIFSYFDMFNKWVEVGNSGMIRPEVLRPMGMPKDVSVIAWGLSLERPTMILYGIDNIRDLFGHKVDLKMIESNPICRLGRQV</sequence>
<dbReference type="InterPro" id="IPR004529">
    <property type="entry name" value="Phe-tRNA-synth_IIc_asu"/>
</dbReference>
<evidence type="ECO:0000256" key="5">
    <source>
        <dbReference type="ARBA" id="ARBA00022490"/>
    </source>
</evidence>
<dbReference type="AlphaFoldDB" id="A0A8T2QES7"/>
<dbReference type="Gene3D" id="3.30.930.10">
    <property type="entry name" value="Bira Bifunctional Protein, Domain 2"/>
    <property type="match status" value="1"/>
</dbReference>
<evidence type="ECO:0000259" key="14">
    <source>
        <dbReference type="PROSITE" id="PS50862"/>
    </source>
</evidence>
<dbReference type="InterPro" id="IPR002319">
    <property type="entry name" value="Phenylalanyl-tRNA_Synthase"/>
</dbReference>
<dbReference type="GO" id="GO:0004826">
    <property type="term" value="F:phenylalanine-tRNA ligase activity"/>
    <property type="evidence" value="ECO:0007669"/>
    <property type="project" value="UniProtKB-EC"/>
</dbReference>
<dbReference type="CDD" id="cd00496">
    <property type="entry name" value="PheRS_alpha_core"/>
    <property type="match status" value="1"/>
</dbReference>
<dbReference type="GO" id="GO:0005829">
    <property type="term" value="C:cytosol"/>
    <property type="evidence" value="ECO:0007669"/>
    <property type="project" value="TreeGrafter"/>
</dbReference>
<comment type="similarity">
    <text evidence="3">Belongs to the class-II aminoacyl-tRNA synthetase family. Phe-tRNA synthetase alpha subunit type 2 subfamily.</text>
</comment>
<evidence type="ECO:0000256" key="11">
    <source>
        <dbReference type="ARBA" id="ARBA00022917"/>
    </source>
</evidence>
<evidence type="ECO:0000256" key="6">
    <source>
        <dbReference type="ARBA" id="ARBA00022598"/>
    </source>
</evidence>
<reference evidence="15" key="1">
    <citation type="submission" date="2021-08" db="EMBL/GenBank/DDBJ databases">
        <title>WGS assembly of Ceratopteris richardii.</title>
        <authorList>
            <person name="Marchant D.B."/>
            <person name="Chen G."/>
            <person name="Jenkins J."/>
            <person name="Shu S."/>
            <person name="Leebens-Mack J."/>
            <person name="Grimwood J."/>
            <person name="Schmutz J."/>
            <person name="Soltis P."/>
            <person name="Soltis D."/>
            <person name="Chen Z.-H."/>
        </authorList>
    </citation>
    <scope>NUCLEOTIDE SEQUENCE</scope>
    <source>
        <strain evidence="15">Whitten #5841</strain>
        <tissue evidence="15">Leaf</tissue>
    </source>
</reference>
<dbReference type="PANTHER" id="PTHR11538">
    <property type="entry name" value="PHENYLALANYL-TRNA SYNTHETASE"/>
    <property type="match status" value="1"/>
</dbReference>
<dbReference type="GO" id="GO:0006432">
    <property type="term" value="P:phenylalanyl-tRNA aminoacylation"/>
    <property type="evidence" value="ECO:0007669"/>
    <property type="project" value="InterPro"/>
</dbReference>
<protein>
    <recommendedName>
        <fullName evidence="4">phenylalanine--tRNA ligase</fullName>
        <ecNumber evidence="4">6.1.1.20</ecNumber>
    </recommendedName>
    <alternativeName>
        <fullName evidence="13">Phenylalanyl-tRNA synthetase alpha subunit</fullName>
    </alternativeName>
</protein>
<keyword evidence="12" id="KW-0030">Aminoacyl-tRNA synthetase</keyword>
<keyword evidence="11" id="KW-0648">Protein biosynthesis</keyword>
<evidence type="ECO:0000256" key="4">
    <source>
        <dbReference type="ARBA" id="ARBA00012814"/>
    </source>
</evidence>
<dbReference type="NCBIfam" id="TIGR00468">
    <property type="entry name" value="pheS"/>
    <property type="match status" value="1"/>
</dbReference>
<organism evidence="15 16">
    <name type="scientific">Ceratopteris richardii</name>
    <name type="common">Triangle waterfern</name>
    <dbReference type="NCBI Taxonomy" id="49495"/>
    <lineage>
        <taxon>Eukaryota</taxon>
        <taxon>Viridiplantae</taxon>
        <taxon>Streptophyta</taxon>
        <taxon>Embryophyta</taxon>
        <taxon>Tracheophyta</taxon>
        <taxon>Polypodiopsida</taxon>
        <taxon>Polypodiidae</taxon>
        <taxon>Polypodiales</taxon>
        <taxon>Pteridineae</taxon>
        <taxon>Pteridaceae</taxon>
        <taxon>Parkerioideae</taxon>
        <taxon>Ceratopteris</taxon>
    </lineage>
</organism>
<dbReference type="InterPro" id="IPR006195">
    <property type="entry name" value="aa-tRNA-synth_II"/>
</dbReference>
<evidence type="ECO:0000313" key="16">
    <source>
        <dbReference type="Proteomes" id="UP000825935"/>
    </source>
</evidence>
<proteinExistence type="inferred from homology"/>
<gene>
    <name evidence="15" type="ORF">KP509_35G015800</name>
</gene>
<evidence type="ECO:0000256" key="2">
    <source>
        <dbReference type="ARBA" id="ARBA00004496"/>
    </source>
</evidence>
<feature type="domain" description="Aminoacyl-transfer RNA synthetases class-II family profile" evidence="14">
    <location>
        <begin position="34"/>
        <end position="245"/>
    </location>
</feature>
<dbReference type="GO" id="GO:0009328">
    <property type="term" value="C:phenylalanine-tRNA ligase complex"/>
    <property type="evidence" value="ECO:0007669"/>
    <property type="project" value="TreeGrafter"/>
</dbReference>
<name>A0A8T2QES7_CERRI</name>
<dbReference type="GO" id="GO:0005524">
    <property type="term" value="F:ATP binding"/>
    <property type="evidence" value="ECO:0007669"/>
    <property type="project" value="UniProtKB-KW"/>
</dbReference>
<evidence type="ECO:0000256" key="1">
    <source>
        <dbReference type="ARBA" id="ARBA00001946"/>
    </source>
</evidence>
<dbReference type="FunFam" id="3.30.930.10:FF:000178">
    <property type="entry name" value="Phenylalanyl-tRNA synthetase subunit alpha"/>
    <property type="match status" value="1"/>
</dbReference>
<dbReference type="GO" id="GO:0046872">
    <property type="term" value="F:metal ion binding"/>
    <property type="evidence" value="ECO:0007669"/>
    <property type="project" value="UniProtKB-KW"/>
</dbReference>
<keyword evidence="16" id="KW-1185">Reference proteome</keyword>
<dbReference type="Proteomes" id="UP000825935">
    <property type="component" value="Chromosome 35"/>
</dbReference>
<evidence type="ECO:0000256" key="8">
    <source>
        <dbReference type="ARBA" id="ARBA00022741"/>
    </source>
</evidence>
<dbReference type="OMA" id="QIEGWVM"/>
<keyword evidence="6" id="KW-0436">Ligase</keyword>
<evidence type="ECO:0000256" key="3">
    <source>
        <dbReference type="ARBA" id="ARBA00006703"/>
    </source>
</evidence>
<dbReference type="EC" id="6.1.1.20" evidence="4"/>